<feature type="transmembrane region" description="Helical" evidence="2">
    <location>
        <begin position="751"/>
        <end position="771"/>
    </location>
</feature>
<feature type="transmembrane region" description="Helical" evidence="2">
    <location>
        <begin position="792"/>
        <end position="814"/>
    </location>
</feature>
<keyword evidence="2" id="KW-0472">Membrane</keyword>
<sequence>MSDQEEDRCIESTENGDNFNIRSVEHGEETDSPVILNTDGIFVSRSDNLTIENYATSSIVYNHSEHERNDRVMPFSNIERSLHTGVPSIYNMDSVGEITMNHCGTQTSDALNRQDDMEEIPSNDCDTQSSTSNNPSLTRQDSTEDLTFNHFDSETQFTAADIISLNRMDQMALSPDAERSLPRQHTDDVPTTSSIFYANSSHDTDSQSSNSIKTLSNIQEHESDWETASSNLSSLQDPPTSSNNAINPTASNLIIHEEDTRPSAQHAEDRCIPQCFLIDTHNSESDSDSTIDRTSDWEFLLTPAVTTHTDDTVSQSINYTQTNNDARTLPPIHQEVNLTEDGAQAQMNNTSNVQHAFLLPWPEGNNSTDRVVRWVENTMAESGTNFPQQTQPAGNSDLENRNREIWNIRNPPSVSALPGNGPLISSSENSSTTSVESWLADFINQTAQDTPAGQVRENIARPLITTQNEERRHIYSIDNRGFDDHDLPTYTDIVNNPTLYSVPKPPSYNDAMSGSFNLTPITLSVEEMVARWMTRDVTDRGTQSNPQPQEAESANQTDPPEVVVEPNCHESLIQNLNRNLQAHRERIYEWLTQSDNFNDNFQRSHGKDFLTTCKFATFIGWSFFFLQIAVIAEHVAMWNCFHGFIVTITIFPMWVFLGKVENLSTGKKRILSFKFASLLLHIFLLESLAIIAISAYGMYVDRYRGTHIYGKSCTNGFLDSDRDLMCENITLETNETTTHAYRLGLNQKQQFNLAFVVIAYIECFLISCALLNRYHHIKKHPAFEYPEPLKGFVGLGMWLAITPVNLVVLSIVALVFQPSLYMWCPGLWGSIAIIIPGILSHNIAVKKENGRTVDMFKQLLFFSWISLIACVAIIGIAAGGIHSDKELHVYGVPCDTFYIKYYHYTCEEVNLNITDNIGDDITHNDVTQSVDDIALCSTCTTTHNLEHSSDHHNQTEPHAYLKGWNYKQTINLMTLLLGILHLFMSGIVIDSGSKYLKTLLID</sequence>
<feature type="region of interest" description="Disordered" evidence="1">
    <location>
        <begin position="117"/>
        <end position="142"/>
    </location>
</feature>
<evidence type="ECO:0000256" key="1">
    <source>
        <dbReference type="SAM" id="MobiDB-lite"/>
    </source>
</evidence>
<evidence type="ECO:0000256" key="2">
    <source>
        <dbReference type="SAM" id="Phobius"/>
    </source>
</evidence>
<feature type="transmembrane region" description="Helical" evidence="2">
    <location>
        <begin position="678"/>
        <end position="699"/>
    </location>
</feature>
<organism evidence="3 4">
    <name type="scientific">Owenia fusiformis</name>
    <name type="common">Polychaete worm</name>
    <dbReference type="NCBI Taxonomy" id="6347"/>
    <lineage>
        <taxon>Eukaryota</taxon>
        <taxon>Metazoa</taxon>
        <taxon>Spiralia</taxon>
        <taxon>Lophotrochozoa</taxon>
        <taxon>Annelida</taxon>
        <taxon>Polychaeta</taxon>
        <taxon>Sedentaria</taxon>
        <taxon>Canalipalpata</taxon>
        <taxon>Sabellida</taxon>
        <taxon>Oweniida</taxon>
        <taxon>Oweniidae</taxon>
        <taxon>Owenia</taxon>
    </lineage>
</organism>
<feature type="compositionally biased region" description="Polar residues" evidence="1">
    <location>
        <begin position="189"/>
        <end position="198"/>
    </location>
</feature>
<reference evidence="3" key="1">
    <citation type="submission" date="2022-03" db="EMBL/GenBank/DDBJ databases">
        <authorList>
            <person name="Martin C."/>
        </authorList>
    </citation>
    <scope>NUCLEOTIDE SEQUENCE</scope>
</reference>
<proteinExistence type="predicted"/>
<evidence type="ECO:0000313" key="3">
    <source>
        <dbReference type="EMBL" id="CAH1774583.1"/>
    </source>
</evidence>
<feature type="transmembrane region" description="Helical" evidence="2">
    <location>
        <begin position="970"/>
        <end position="989"/>
    </location>
</feature>
<feature type="transmembrane region" description="Helical" evidence="2">
    <location>
        <begin position="609"/>
        <end position="630"/>
    </location>
</feature>
<feature type="compositionally biased region" description="Polar residues" evidence="1">
    <location>
        <begin position="540"/>
        <end position="558"/>
    </location>
</feature>
<feature type="compositionally biased region" description="Basic and acidic residues" evidence="1">
    <location>
        <begin position="176"/>
        <end position="188"/>
    </location>
</feature>
<feature type="transmembrane region" description="Helical" evidence="2">
    <location>
        <begin position="820"/>
        <end position="839"/>
    </location>
</feature>
<comment type="caution">
    <text evidence="3">The sequence shown here is derived from an EMBL/GenBank/DDBJ whole genome shotgun (WGS) entry which is preliminary data.</text>
</comment>
<feature type="compositionally biased region" description="Polar residues" evidence="1">
    <location>
        <begin position="226"/>
        <end position="247"/>
    </location>
</feature>
<evidence type="ECO:0000313" key="4">
    <source>
        <dbReference type="Proteomes" id="UP000749559"/>
    </source>
</evidence>
<protein>
    <submittedName>
        <fullName evidence="3">Uncharacterized protein</fullName>
    </submittedName>
</protein>
<keyword evidence="4" id="KW-1185">Reference proteome</keyword>
<name>A0A8S4N0C5_OWEFU</name>
<feature type="region of interest" description="Disordered" evidence="1">
    <location>
        <begin position="538"/>
        <end position="561"/>
    </location>
</feature>
<dbReference type="AlphaFoldDB" id="A0A8S4N0C5"/>
<gene>
    <name evidence="3" type="ORF">OFUS_LOCUS2014</name>
</gene>
<feature type="transmembrane region" description="Helical" evidence="2">
    <location>
        <begin position="859"/>
        <end position="881"/>
    </location>
</feature>
<keyword evidence="2" id="KW-1133">Transmembrane helix</keyword>
<keyword evidence="2" id="KW-0812">Transmembrane</keyword>
<feature type="region of interest" description="Disordered" evidence="1">
    <location>
        <begin position="409"/>
        <end position="429"/>
    </location>
</feature>
<accession>A0A8S4N0C5</accession>
<feature type="compositionally biased region" description="Polar residues" evidence="1">
    <location>
        <begin position="124"/>
        <end position="140"/>
    </location>
</feature>
<feature type="transmembrane region" description="Helical" evidence="2">
    <location>
        <begin position="636"/>
        <end position="657"/>
    </location>
</feature>
<dbReference type="Proteomes" id="UP000749559">
    <property type="component" value="Unassembled WGS sequence"/>
</dbReference>
<feature type="region of interest" description="Disordered" evidence="1">
    <location>
        <begin position="174"/>
        <end position="247"/>
    </location>
</feature>
<dbReference type="EMBL" id="CAIIXF020000001">
    <property type="protein sequence ID" value="CAH1774583.1"/>
    <property type="molecule type" value="Genomic_DNA"/>
</dbReference>